<gene>
    <name evidence="1" type="ORF">H7F53_01660</name>
</gene>
<reference evidence="1 2" key="1">
    <citation type="submission" date="2020-08" db="EMBL/GenBank/DDBJ databases">
        <title>The genome sequence of type strain Novosphingobium piscinae KCTC 42194.</title>
        <authorList>
            <person name="Liu Y."/>
        </authorList>
    </citation>
    <scope>NUCLEOTIDE SEQUENCE [LARGE SCALE GENOMIC DNA]</scope>
    <source>
        <strain evidence="1 2">KCTC 42194</strain>
    </source>
</reference>
<evidence type="ECO:0000313" key="1">
    <source>
        <dbReference type="EMBL" id="MBC2667850.1"/>
    </source>
</evidence>
<organism evidence="1 2">
    <name type="scientific">Novosphingobium piscinae</name>
    <dbReference type="NCBI Taxonomy" id="1507448"/>
    <lineage>
        <taxon>Bacteria</taxon>
        <taxon>Pseudomonadati</taxon>
        <taxon>Pseudomonadota</taxon>
        <taxon>Alphaproteobacteria</taxon>
        <taxon>Sphingomonadales</taxon>
        <taxon>Sphingomonadaceae</taxon>
        <taxon>Novosphingobium</taxon>
    </lineage>
</organism>
<keyword evidence="2" id="KW-1185">Reference proteome</keyword>
<name>A0A7X1FVQ0_9SPHN</name>
<dbReference type="Pfam" id="PF03692">
    <property type="entry name" value="CxxCxxCC"/>
    <property type="match status" value="1"/>
</dbReference>
<dbReference type="InterPro" id="IPR005358">
    <property type="entry name" value="Puta_zinc/iron-chelating_dom"/>
</dbReference>
<dbReference type="Proteomes" id="UP000551327">
    <property type="component" value="Unassembled WGS sequence"/>
</dbReference>
<sequence length="253" mass="27495">MDLHFECTQCGQCCHGLRLTLSVDEAIAWADNGHCVEVLTEALPYHPDDHGETAQAGYDRSRSFPAVSGEMPLRIAAVLVAFHEGACPHLRPDMRCGNYAARPRICRIYPLESRPFMNVSPERRLCPPEAWAPSNPCLMRGDHIADPALAEIVADHRRTLMDDVPVVASACAALNISTAAFANEGFAVHQPDGRYLSAELKRAKSAQSGGPTPQPWTVVTNRESTRSLLVEAGCIASTTRRGPSYLGSFADDV</sequence>
<dbReference type="AlphaFoldDB" id="A0A7X1FVQ0"/>
<accession>A0A7X1FVQ0</accession>
<comment type="caution">
    <text evidence="1">The sequence shown here is derived from an EMBL/GenBank/DDBJ whole genome shotgun (WGS) entry which is preliminary data.</text>
</comment>
<evidence type="ECO:0000313" key="2">
    <source>
        <dbReference type="Proteomes" id="UP000551327"/>
    </source>
</evidence>
<protein>
    <submittedName>
        <fullName evidence="1">YkgJ family cysteine cluster protein</fullName>
    </submittedName>
</protein>
<dbReference type="RefSeq" id="WP_221773508.1">
    <property type="nucleotide sequence ID" value="NZ_JACLAX010000001.1"/>
</dbReference>
<proteinExistence type="predicted"/>
<dbReference type="EMBL" id="JACLAX010000001">
    <property type="protein sequence ID" value="MBC2667850.1"/>
    <property type="molecule type" value="Genomic_DNA"/>
</dbReference>